<name>A0AAN9KSN9_CANGL</name>
<gene>
    <name evidence="2" type="ORF">VNO77_31454</name>
</gene>
<dbReference type="PANTHER" id="PTHR34950:SF12">
    <property type="entry name" value="TRANSMEMBRANE PROTEIN"/>
    <property type="match status" value="1"/>
</dbReference>
<evidence type="ECO:0000313" key="2">
    <source>
        <dbReference type="EMBL" id="KAK7321143.1"/>
    </source>
</evidence>
<protein>
    <submittedName>
        <fullName evidence="2">Uncharacterized protein</fullName>
    </submittedName>
</protein>
<feature type="region of interest" description="Disordered" evidence="1">
    <location>
        <begin position="22"/>
        <end position="46"/>
    </location>
</feature>
<sequence length="77" mass="8823">MATLGFGFAETYVVRKMYKERMQKEAQKEKEEKKKSTDPKIHTITTGSQENASIGCFSCLSNHHRTKISRISDCNHT</sequence>
<evidence type="ECO:0000256" key="1">
    <source>
        <dbReference type="SAM" id="MobiDB-lite"/>
    </source>
</evidence>
<evidence type="ECO:0000313" key="3">
    <source>
        <dbReference type="Proteomes" id="UP001367508"/>
    </source>
</evidence>
<keyword evidence="3" id="KW-1185">Reference proteome</keyword>
<dbReference type="PANTHER" id="PTHR34950">
    <property type="entry name" value="OS04G0457400 PROTEIN"/>
    <property type="match status" value="1"/>
</dbReference>
<feature type="compositionally biased region" description="Basic and acidic residues" evidence="1">
    <location>
        <begin position="22"/>
        <end position="41"/>
    </location>
</feature>
<reference evidence="2 3" key="1">
    <citation type="submission" date="2024-01" db="EMBL/GenBank/DDBJ databases">
        <title>The genomes of 5 underutilized Papilionoideae crops provide insights into root nodulation and disease resistanc.</title>
        <authorList>
            <person name="Jiang F."/>
        </authorList>
    </citation>
    <scope>NUCLEOTIDE SEQUENCE [LARGE SCALE GENOMIC DNA]</scope>
    <source>
        <strain evidence="2">LVBAO_FW01</strain>
        <tissue evidence="2">Leaves</tissue>
    </source>
</reference>
<dbReference type="AlphaFoldDB" id="A0AAN9KSN9"/>
<proteinExistence type="predicted"/>
<dbReference type="Proteomes" id="UP001367508">
    <property type="component" value="Unassembled WGS sequence"/>
</dbReference>
<comment type="caution">
    <text evidence="2">The sequence shown here is derived from an EMBL/GenBank/DDBJ whole genome shotgun (WGS) entry which is preliminary data.</text>
</comment>
<accession>A0AAN9KSN9</accession>
<dbReference type="EMBL" id="JAYMYQ010000007">
    <property type="protein sequence ID" value="KAK7321143.1"/>
    <property type="molecule type" value="Genomic_DNA"/>
</dbReference>
<organism evidence="2 3">
    <name type="scientific">Canavalia gladiata</name>
    <name type="common">Sword bean</name>
    <name type="synonym">Dolichos gladiatus</name>
    <dbReference type="NCBI Taxonomy" id="3824"/>
    <lineage>
        <taxon>Eukaryota</taxon>
        <taxon>Viridiplantae</taxon>
        <taxon>Streptophyta</taxon>
        <taxon>Embryophyta</taxon>
        <taxon>Tracheophyta</taxon>
        <taxon>Spermatophyta</taxon>
        <taxon>Magnoliopsida</taxon>
        <taxon>eudicotyledons</taxon>
        <taxon>Gunneridae</taxon>
        <taxon>Pentapetalae</taxon>
        <taxon>rosids</taxon>
        <taxon>fabids</taxon>
        <taxon>Fabales</taxon>
        <taxon>Fabaceae</taxon>
        <taxon>Papilionoideae</taxon>
        <taxon>50 kb inversion clade</taxon>
        <taxon>NPAAA clade</taxon>
        <taxon>indigoferoid/millettioid clade</taxon>
        <taxon>Phaseoleae</taxon>
        <taxon>Canavalia</taxon>
    </lineage>
</organism>